<name>A0A1W1E5B1_9ZZZZ</name>
<keyword evidence="1" id="KW-0472">Membrane</keyword>
<proteinExistence type="predicted"/>
<keyword evidence="1" id="KW-0812">Transmembrane</keyword>
<keyword evidence="1" id="KW-1133">Transmembrane helix</keyword>
<dbReference type="Gene3D" id="1.20.1300.10">
    <property type="entry name" value="Fumarate reductase/succinate dehydrogenase, transmembrane subunit"/>
    <property type="match status" value="1"/>
</dbReference>
<evidence type="ECO:0000256" key="1">
    <source>
        <dbReference type="SAM" id="Phobius"/>
    </source>
</evidence>
<accession>A0A1W1E5B1</accession>
<sequence>MSFVGLTWFFYVIYHVLSLQNFHKGQAVFNNFYIQMNQWSIYHIATILLVLLLLFHVITAISRQLSNNISKGQAYKKPYPYGIPRIVAWSNAILLLIFIVFHFVQMKILINGNLYQQLSELLIQPLMFGIYLLGIITLSAHLHHALTNVLQTLGISSKTYNVLVVLLVFLLFIGFISIPVSVML</sequence>
<dbReference type="GO" id="GO:0016020">
    <property type="term" value="C:membrane"/>
    <property type="evidence" value="ECO:0007669"/>
    <property type="project" value="InterPro"/>
</dbReference>
<organism evidence="2">
    <name type="scientific">hydrothermal vent metagenome</name>
    <dbReference type="NCBI Taxonomy" id="652676"/>
    <lineage>
        <taxon>unclassified sequences</taxon>
        <taxon>metagenomes</taxon>
        <taxon>ecological metagenomes</taxon>
    </lineage>
</organism>
<feature type="transmembrane region" description="Helical" evidence="1">
    <location>
        <begin position="162"/>
        <end position="182"/>
    </location>
</feature>
<feature type="transmembrane region" description="Helical" evidence="1">
    <location>
        <begin position="42"/>
        <end position="65"/>
    </location>
</feature>
<evidence type="ECO:0000313" key="2">
    <source>
        <dbReference type="EMBL" id="SFV89155.1"/>
    </source>
</evidence>
<gene>
    <name evidence="2" type="ORF">MNB_SUP05-SYMBIONT-7-764</name>
</gene>
<feature type="transmembrane region" description="Helical" evidence="1">
    <location>
        <begin position="86"/>
        <end position="110"/>
    </location>
</feature>
<dbReference type="SUPFAM" id="SSF81343">
    <property type="entry name" value="Fumarate reductase respiratory complex transmembrane subunits"/>
    <property type="match status" value="1"/>
</dbReference>
<dbReference type="EMBL" id="FPIA01000126">
    <property type="protein sequence ID" value="SFV89155.1"/>
    <property type="molecule type" value="Genomic_DNA"/>
</dbReference>
<reference evidence="2" key="1">
    <citation type="submission" date="2016-10" db="EMBL/GenBank/DDBJ databases">
        <authorList>
            <person name="de Groot N.N."/>
        </authorList>
    </citation>
    <scope>NUCLEOTIDE SEQUENCE</scope>
</reference>
<dbReference type="InterPro" id="IPR034804">
    <property type="entry name" value="SQR/QFR_C/D"/>
</dbReference>
<dbReference type="AlphaFoldDB" id="A0A1W1E5B1"/>
<protein>
    <submittedName>
        <fullName evidence="2">Succinate dehydrogenase cytochrome b subunit</fullName>
    </submittedName>
</protein>
<feature type="transmembrane region" description="Helical" evidence="1">
    <location>
        <begin position="122"/>
        <end position="142"/>
    </location>
</feature>